<dbReference type="AlphaFoldDB" id="Q2JDB4"/>
<keyword evidence="4 5" id="KW-0472">Membrane</keyword>
<gene>
    <name evidence="7" type="ordered locus">Francci3_1351</name>
</gene>
<evidence type="ECO:0000313" key="8">
    <source>
        <dbReference type="Proteomes" id="UP000001937"/>
    </source>
</evidence>
<dbReference type="InterPro" id="IPR052165">
    <property type="entry name" value="Membrane_assoc_protease"/>
</dbReference>
<reference evidence="7 8" key="1">
    <citation type="journal article" date="2007" name="Genome Res.">
        <title>Genome characteristics of facultatively symbiotic Frankia sp. strains reflect host range and host plant biogeography.</title>
        <authorList>
            <person name="Normand P."/>
            <person name="Lapierre P."/>
            <person name="Tisa L.S."/>
            <person name="Gogarten J.P."/>
            <person name="Alloisio N."/>
            <person name="Bagnarol E."/>
            <person name="Bassi C.A."/>
            <person name="Berry A.M."/>
            <person name="Bickhart D.M."/>
            <person name="Choisne N."/>
            <person name="Couloux A."/>
            <person name="Cournoyer B."/>
            <person name="Cruveiller S."/>
            <person name="Daubin V."/>
            <person name="Demange N."/>
            <person name="Francino M.P."/>
            <person name="Goltsman E."/>
            <person name="Huang Y."/>
            <person name="Kopp O.R."/>
            <person name="Labarre L."/>
            <person name="Lapidus A."/>
            <person name="Lavire C."/>
            <person name="Marechal J."/>
            <person name="Martinez M."/>
            <person name="Mastronunzio J.E."/>
            <person name="Mullin B.C."/>
            <person name="Niemann J."/>
            <person name="Pujic P."/>
            <person name="Rawnsley T."/>
            <person name="Rouy Z."/>
            <person name="Schenowitz C."/>
            <person name="Sellstedt A."/>
            <person name="Tavares F."/>
            <person name="Tomkins J.P."/>
            <person name="Vallenet D."/>
            <person name="Valverde C."/>
            <person name="Wall L.G."/>
            <person name="Wang Y."/>
            <person name="Medigue C."/>
            <person name="Benson D.R."/>
        </authorList>
    </citation>
    <scope>NUCLEOTIDE SEQUENCE [LARGE SCALE GENOMIC DNA]</scope>
    <source>
        <strain evidence="8">DSM 45818 / CECT 9043 / CcI3</strain>
    </source>
</reference>
<accession>Q2JDB4</accession>
<dbReference type="OrthoDB" id="9792945at2"/>
<keyword evidence="8" id="KW-1185">Reference proteome</keyword>
<protein>
    <recommendedName>
        <fullName evidence="6">NfeD-like C-terminal domain-containing protein</fullName>
    </recommendedName>
</protein>
<evidence type="ECO:0000259" key="6">
    <source>
        <dbReference type="Pfam" id="PF01957"/>
    </source>
</evidence>
<evidence type="ECO:0000256" key="2">
    <source>
        <dbReference type="ARBA" id="ARBA00022692"/>
    </source>
</evidence>
<organism evidence="7 8">
    <name type="scientific">Frankia casuarinae (strain DSM 45818 / CECT 9043 / HFP020203 / CcI3)</name>
    <dbReference type="NCBI Taxonomy" id="106370"/>
    <lineage>
        <taxon>Bacteria</taxon>
        <taxon>Bacillati</taxon>
        <taxon>Actinomycetota</taxon>
        <taxon>Actinomycetes</taxon>
        <taxon>Frankiales</taxon>
        <taxon>Frankiaceae</taxon>
        <taxon>Frankia</taxon>
    </lineage>
</organism>
<dbReference type="STRING" id="106370.Francci3_1351"/>
<dbReference type="Proteomes" id="UP000001937">
    <property type="component" value="Chromosome"/>
</dbReference>
<dbReference type="GO" id="GO:0005886">
    <property type="term" value="C:plasma membrane"/>
    <property type="evidence" value="ECO:0007669"/>
    <property type="project" value="TreeGrafter"/>
</dbReference>
<keyword evidence="3 5" id="KW-1133">Transmembrane helix</keyword>
<dbReference type="PANTHER" id="PTHR33507">
    <property type="entry name" value="INNER MEMBRANE PROTEIN YBBJ"/>
    <property type="match status" value="1"/>
</dbReference>
<name>Q2JDB4_FRACC</name>
<feature type="domain" description="NfeD-like C-terminal" evidence="6">
    <location>
        <begin position="82"/>
        <end position="139"/>
    </location>
</feature>
<dbReference type="Gene3D" id="2.40.50.140">
    <property type="entry name" value="Nucleic acid-binding proteins"/>
    <property type="match status" value="1"/>
</dbReference>
<dbReference type="Pfam" id="PF01957">
    <property type="entry name" value="NfeD"/>
    <property type="match status" value="1"/>
</dbReference>
<dbReference type="KEGG" id="fra:Francci3_1351"/>
<dbReference type="RefSeq" id="WP_011435794.1">
    <property type="nucleotide sequence ID" value="NC_007777.1"/>
</dbReference>
<dbReference type="SUPFAM" id="SSF141322">
    <property type="entry name" value="NfeD domain-like"/>
    <property type="match status" value="1"/>
</dbReference>
<dbReference type="PANTHER" id="PTHR33507:SF3">
    <property type="entry name" value="INNER MEMBRANE PROTEIN YBBJ"/>
    <property type="match status" value="1"/>
</dbReference>
<evidence type="ECO:0000256" key="5">
    <source>
        <dbReference type="SAM" id="Phobius"/>
    </source>
</evidence>
<evidence type="ECO:0000256" key="4">
    <source>
        <dbReference type="ARBA" id="ARBA00023136"/>
    </source>
</evidence>
<evidence type="ECO:0000313" key="7">
    <source>
        <dbReference type="EMBL" id="ABD10728.1"/>
    </source>
</evidence>
<evidence type="ECO:0000256" key="1">
    <source>
        <dbReference type="ARBA" id="ARBA00004141"/>
    </source>
</evidence>
<dbReference type="InterPro" id="IPR012340">
    <property type="entry name" value="NA-bd_OB-fold"/>
</dbReference>
<keyword evidence="2 5" id="KW-0812">Transmembrane</keyword>
<dbReference type="EMBL" id="CP000249">
    <property type="protein sequence ID" value="ABD10728.1"/>
    <property type="molecule type" value="Genomic_DNA"/>
</dbReference>
<feature type="transmembrane region" description="Helical" evidence="5">
    <location>
        <begin position="46"/>
        <end position="64"/>
    </location>
</feature>
<feature type="transmembrane region" description="Helical" evidence="5">
    <location>
        <begin position="7"/>
        <end position="40"/>
    </location>
</feature>
<proteinExistence type="predicted"/>
<comment type="subcellular location">
    <subcellularLocation>
        <location evidence="1">Membrane</location>
        <topology evidence="1">Multi-pass membrane protein</topology>
    </subcellularLocation>
</comment>
<sequence>MSDGTIWIVIAGALVVGELLTLDLTLAMFALAALIGAGVALLGVDLVWQIVAFVVAAGGFGLGLRPVAKRQLQRTPPLLTGADALVGERAMVVERVDGGGGRVKIKGEIWSARSYPTTTVLEAGSEARVLRIDGATAIVHSFEL</sequence>
<dbReference type="HOGENOM" id="CLU_116732_2_0_11"/>
<dbReference type="PhylomeDB" id="Q2JDB4"/>
<dbReference type="InterPro" id="IPR002810">
    <property type="entry name" value="NfeD-like_C"/>
</dbReference>
<dbReference type="eggNOG" id="COG1585">
    <property type="taxonomic scope" value="Bacteria"/>
</dbReference>
<evidence type="ECO:0000256" key="3">
    <source>
        <dbReference type="ARBA" id="ARBA00022989"/>
    </source>
</evidence>